<name>A0A518ESE0_9BACT</name>
<feature type="repeat" description="TPR" evidence="1">
    <location>
        <begin position="253"/>
        <end position="286"/>
    </location>
</feature>
<keyword evidence="1" id="KW-0802">TPR repeat</keyword>
<keyword evidence="4" id="KW-0548">Nucleotidyltransferase</keyword>
<dbReference type="AlphaFoldDB" id="A0A518ESE0"/>
<protein>
    <submittedName>
        <fullName evidence="4">DNA-directed RNA polymerase subunit alpha</fullName>
        <ecNumber evidence="4">2.7.7.6</ecNumber>
    </submittedName>
</protein>
<accession>A0A518ESE0</accession>
<feature type="compositionally biased region" description="Polar residues" evidence="2">
    <location>
        <begin position="32"/>
        <end position="43"/>
    </location>
</feature>
<keyword evidence="4" id="KW-0804">Transcription</keyword>
<keyword evidence="5" id="KW-1185">Reference proteome</keyword>
<dbReference type="Pfam" id="PF13432">
    <property type="entry name" value="TPR_16"/>
    <property type="match status" value="1"/>
</dbReference>
<dbReference type="PROSITE" id="PS50005">
    <property type="entry name" value="TPR"/>
    <property type="match status" value="2"/>
</dbReference>
<reference evidence="4 5" key="1">
    <citation type="submission" date="2019-02" db="EMBL/GenBank/DDBJ databases">
        <title>Deep-cultivation of Planctomycetes and their phenomic and genomic characterization uncovers novel biology.</title>
        <authorList>
            <person name="Wiegand S."/>
            <person name="Jogler M."/>
            <person name="Boedeker C."/>
            <person name="Pinto D."/>
            <person name="Vollmers J."/>
            <person name="Rivas-Marin E."/>
            <person name="Kohn T."/>
            <person name="Peeters S.H."/>
            <person name="Heuer A."/>
            <person name="Rast P."/>
            <person name="Oberbeckmann S."/>
            <person name="Bunk B."/>
            <person name="Jeske O."/>
            <person name="Meyerdierks A."/>
            <person name="Storesund J.E."/>
            <person name="Kallscheuer N."/>
            <person name="Luecker S."/>
            <person name="Lage O.M."/>
            <person name="Pohl T."/>
            <person name="Merkel B.J."/>
            <person name="Hornburger P."/>
            <person name="Mueller R.-W."/>
            <person name="Bruemmer F."/>
            <person name="Labrenz M."/>
            <person name="Spormann A.M."/>
            <person name="Op den Camp H."/>
            <person name="Overmann J."/>
            <person name="Amann R."/>
            <person name="Jetten M.S.M."/>
            <person name="Mascher T."/>
            <person name="Medema M.H."/>
            <person name="Devos D.P."/>
            <person name="Kaster A.-K."/>
            <person name="Ovreas L."/>
            <person name="Rohde M."/>
            <person name="Galperin M.Y."/>
            <person name="Jogler C."/>
        </authorList>
    </citation>
    <scope>NUCLEOTIDE SEQUENCE [LARGE SCALE GENOMIC DNA]</scope>
    <source>
        <strain evidence="4 5">Poly30</strain>
    </source>
</reference>
<organism evidence="4 5">
    <name type="scientific">Saltatorellus ferox</name>
    <dbReference type="NCBI Taxonomy" id="2528018"/>
    <lineage>
        <taxon>Bacteria</taxon>
        <taxon>Pseudomonadati</taxon>
        <taxon>Planctomycetota</taxon>
        <taxon>Planctomycetia</taxon>
        <taxon>Planctomycetia incertae sedis</taxon>
        <taxon>Saltatorellus</taxon>
    </lineage>
</organism>
<keyword evidence="4" id="KW-0808">Transferase</keyword>
<feature type="compositionally biased region" description="Basic and acidic residues" evidence="2">
    <location>
        <begin position="1"/>
        <end position="10"/>
    </location>
</feature>
<evidence type="ECO:0000259" key="3">
    <source>
        <dbReference type="Pfam" id="PF03118"/>
    </source>
</evidence>
<dbReference type="SUPFAM" id="SSF48452">
    <property type="entry name" value="TPR-like"/>
    <property type="match status" value="1"/>
</dbReference>
<dbReference type="Proteomes" id="UP000320390">
    <property type="component" value="Chromosome"/>
</dbReference>
<dbReference type="EMBL" id="CP036434">
    <property type="protein sequence ID" value="QDV07010.1"/>
    <property type="molecule type" value="Genomic_DNA"/>
</dbReference>
<feature type="compositionally biased region" description="Acidic residues" evidence="2">
    <location>
        <begin position="64"/>
        <end position="76"/>
    </location>
</feature>
<dbReference type="EC" id="2.7.7.6" evidence="4"/>
<dbReference type="InterPro" id="IPR011260">
    <property type="entry name" value="RNAP_asu_C"/>
</dbReference>
<feature type="domain" description="RNA polymerase alpha subunit C-terminal" evidence="3">
    <location>
        <begin position="378"/>
        <end position="442"/>
    </location>
</feature>
<gene>
    <name evidence="4" type="primary">rpoA_1</name>
    <name evidence="4" type="ORF">Poly30_25290</name>
</gene>
<feature type="region of interest" description="Disordered" evidence="2">
    <location>
        <begin position="464"/>
        <end position="483"/>
    </location>
</feature>
<dbReference type="InterPro" id="IPR011990">
    <property type="entry name" value="TPR-like_helical_dom_sf"/>
</dbReference>
<dbReference type="Gene3D" id="1.25.40.10">
    <property type="entry name" value="Tetratricopeptide repeat domain"/>
    <property type="match status" value="1"/>
</dbReference>
<feature type="compositionally biased region" description="Low complexity" evidence="2">
    <location>
        <begin position="77"/>
        <end position="91"/>
    </location>
</feature>
<dbReference type="GO" id="GO:0006351">
    <property type="term" value="P:DNA-templated transcription"/>
    <property type="evidence" value="ECO:0007669"/>
    <property type="project" value="InterPro"/>
</dbReference>
<keyword evidence="4" id="KW-0240">DNA-directed RNA polymerase</keyword>
<evidence type="ECO:0000313" key="4">
    <source>
        <dbReference type="EMBL" id="QDV07010.1"/>
    </source>
</evidence>
<feature type="compositionally biased region" description="Basic and acidic residues" evidence="2">
    <location>
        <begin position="464"/>
        <end position="482"/>
    </location>
</feature>
<dbReference type="SUPFAM" id="SSF47789">
    <property type="entry name" value="C-terminal domain of RNA polymerase alpha subunit"/>
    <property type="match status" value="2"/>
</dbReference>
<dbReference type="GO" id="GO:0000428">
    <property type="term" value="C:DNA-directed RNA polymerase complex"/>
    <property type="evidence" value="ECO:0007669"/>
    <property type="project" value="UniProtKB-KW"/>
</dbReference>
<dbReference type="GO" id="GO:0003677">
    <property type="term" value="F:DNA binding"/>
    <property type="evidence" value="ECO:0007669"/>
    <property type="project" value="InterPro"/>
</dbReference>
<proteinExistence type="predicted"/>
<dbReference type="InterPro" id="IPR019734">
    <property type="entry name" value="TPR_rpt"/>
</dbReference>
<dbReference type="Gene3D" id="1.10.150.20">
    <property type="entry name" value="5' to 3' exonuclease, C-terminal subdomain"/>
    <property type="match status" value="2"/>
</dbReference>
<feature type="region of interest" description="Disordered" evidence="2">
    <location>
        <begin position="1"/>
        <end position="101"/>
    </location>
</feature>
<feature type="domain" description="RNA polymerase alpha subunit C-terminal" evidence="3">
    <location>
        <begin position="476"/>
        <end position="533"/>
    </location>
</feature>
<dbReference type="RefSeq" id="WP_145197705.1">
    <property type="nucleotide sequence ID" value="NZ_CP036434.1"/>
</dbReference>
<dbReference type="OrthoDB" id="228958at2"/>
<dbReference type="GO" id="GO:0003899">
    <property type="term" value="F:DNA-directed RNA polymerase activity"/>
    <property type="evidence" value="ECO:0007669"/>
    <property type="project" value="UniProtKB-EC"/>
</dbReference>
<dbReference type="SMART" id="SM00028">
    <property type="entry name" value="TPR"/>
    <property type="match status" value="3"/>
</dbReference>
<feature type="repeat" description="TPR" evidence="1">
    <location>
        <begin position="321"/>
        <end position="354"/>
    </location>
</feature>
<feature type="compositionally biased region" description="Acidic residues" evidence="2">
    <location>
        <begin position="92"/>
        <end position="101"/>
    </location>
</feature>
<evidence type="ECO:0000256" key="1">
    <source>
        <dbReference type="PROSITE-ProRule" id="PRU00339"/>
    </source>
</evidence>
<dbReference type="Pfam" id="PF13176">
    <property type="entry name" value="TPR_7"/>
    <property type="match status" value="1"/>
</dbReference>
<evidence type="ECO:0000256" key="2">
    <source>
        <dbReference type="SAM" id="MobiDB-lite"/>
    </source>
</evidence>
<evidence type="ECO:0000313" key="5">
    <source>
        <dbReference type="Proteomes" id="UP000320390"/>
    </source>
</evidence>
<sequence length="541" mass="59748">MDQSDIRSDEQDQEITAGDTTHGGSEGAPEQPVSTFVPDSQSRGAAASGLGEEEHAGSVSYGGSDDDDEDDDDEEYSTSYSSDGGSASYYSPDDEEEEPAEPTFEFDIENDEIPSFGSLLAVRAPLYANQRAHDVFRRHVEGMATTGDAGRRRGLGFWLLGRYEDAAAALESYADDDVASYTRARALMSLGRPGDAVEIFGRLANKYQDEPRPRGDMLDAKLDHDLSKGDVEAAVAALEADLGKYGEMLSDSAEGRYLRGRVAELSGDYQEALEQFQAGRAADPTHRRNLFRLAYLSERTGQEALALDAYETLAMMLPVDRAVMINLGVLYEDMGRDSEAASCYDTITRTDPTDRFARLYLEDAKAGMEMYYDEDLEKKEDRLNQILRIPITDFELSVRARNCLNKMDIMTLGDLVKKTESELLSYKNFGETSLTEIKEILASKGLRLGMAREEAVASIAKARNAQEGRDLDPNDPRNKPIGDLKLSIRARRTVENLGCLTLGDVTQHSEEELLGMPNFGVTSLLELRNRLAEYNLALKGE</sequence>
<dbReference type="Pfam" id="PF03118">
    <property type="entry name" value="RNA_pol_A_CTD"/>
    <property type="match status" value="2"/>
</dbReference>